<keyword evidence="1" id="KW-0812">Transmembrane</keyword>
<dbReference type="Proteomes" id="UP000287823">
    <property type="component" value="Unassembled WGS sequence"/>
</dbReference>
<dbReference type="PROSITE" id="PS51257">
    <property type="entry name" value="PROKAR_LIPOPROTEIN"/>
    <property type="match status" value="1"/>
</dbReference>
<comment type="caution">
    <text evidence="2">The sequence shown here is derived from an EMBL/GenBank/DDBJ whole genome shotgun (WGS) entry which is preliminary data.</text>
</comment>
<evidence type="ECO:0008006" key="4">
    <source>
        <dbReference type="Google" id="ProtNLM"/>
    </source>
</evidence>
<accession>A0A432WHN9</accession>
<reference evidence="2 3" key="1">
    <citation type="journal article" date="2011" name="Front. Microbiol.">
        <title>Genomic signatures of strain selection and enhancement in Bacillus atrophaeus var. globigii, a historical biowarfare simulant.</title>
        <authorList>
            <person name="Gibbons H.S."/>
            <person name="Broomall S.M."/>
            <person name="McNew L.A."/>
            <person name="Daligault H."/>
            <person name="Chapman C."/>
            <person name="Bruce D."/>
            <person name="Karavis M."/>
            <person name="Krepps M."/>
            <person name="McGregor P.A."/>
            <person name="Hong C."/>
            <person name="Park K.H."/>
            <person name="Akmal A."/>
            <person name="Feldman A."/>
            <person name="Lin J.S."/>
            <person name="Chang W.E."/>
            <person name="Higgs B.W."/>
            <person name="Demirev P."/>
            <person name="Lindquist J."/>
            <person name="Liem A."/>
            <person name="Fochler E."/>
            <person name="Read T.D."/>
            <person name="Tapia R."/>
            <person name="Johnson S."/>
            <person name="Bishop-Lilly K.A."/>
            <person name="Detter C."/>
            <person name="Han C."/>
            <person name="Sozhamannan S."/>
            <person name="Rosenzweig C.N."/>
            <person name="Skowronski E.W."/>
        </authorList>
    </citation>
    <scope>NUCLEOTIDE SEQUENCE [LARGE SCALE GENOMIC DNA]</scope>
    <source>
        <strain evidence="2 3">Y4G10-17</strain>
    </source>
</reference>
<organism evidence="2 3">
    <name type="scientific">Aliidiomarina soli</name>
    <dbReference type="NCBI Taxonomy" id="1928574"/>
    <lineage>
        <taxon>Bacteria</taxon>
        <taxon>Pseudomonadati</taxon>
        <taxon>Pseudomonadota</taxon>
        <taxon>Gammaproteobacteria</taxon>
        <taxon>Alteromonadales</taxon>
        <taxon>Idiomarinaceae</taxon>
        <taxon>Aliidiomarina</taxon>
    </lineage>
</organism>
<protein>
    <recommendedName>
        <fullName evidence="4">DUF2269 domain-containing protein</fullName>
    </recommendedName>
</protein>
<feature type="transmembrane region" description="Helical" evidence="1">
    <location>
        <begin position="46"/>
        <end position="69"/>
    </location>
</feature>
<dbReference type="AlphaFoldDB" id="A0A432WHN9"/>
<dbReference type="EMBL" id="PIPO01000003">
    <property type="protein sequence ID" value="RUO33241.1"/>
    <property type="molecule type" value="Genomic_DNA"/>
</dbReference>
<sequence length="112" mass="12065">MRVSAHPFHLVAGLTLWAGYFVLLYGGMSVACALFPQDPTLGPLTWINLFVLLLTVVVALPLAGLAWACHRQTGEQATQQRFMLRLSASLYLVSAIATLVVGLPGVIYPPCV</sequence>
<keyword evidence="1" id="KW-1133">Transmembrane helix</keyword>
<keyword evidence="3" id="KW-1185">Reference proteome</keyword>
<keyword evidence="1" id="KW-0472">Membrane</keyword>
<dbReference type="RefSeq" id="WP_126798961.1">
    <property type="nucleotide sequence ID" value="NZ_PIPO01000003.1"/>
</dbReference>
<evidence type="ECO:0000256" key="1">
    <source>
        <dbReference type="SAM" id="Phobius"/>
    </source>
</evidence>
<evidence type="ECO:0000313" key="2">
    <source>
        <dbReference type="EMBL" id="RUO33241.1"/>
    </source>
</evidence>
<name>A0A432WHN9_9GAMM</name>
<feature type="transmembrane region" description="Helical" evidence="1">
    <location>
        <begin position="7"/>
        <end position="26"/>
    </location>
</feature>
<gene>
    <name evidence="2" type="ORF">CWE14_08440</name>
</gene>
<proteinExistence type="predicted"/>
<feature type="transmembrane region" description="Helical" evidence="1">
    <location>
        <begin position="90"/>
        <end position="108"/>
    </location>
</feature>
<evidence type="ECO:0000313" key="3">
    <source>
        <dbReference type="Proteomes" id="UP000287823"/>
    </source>
</evidence>